<reference evidence="2 3" key="1">
    <citation type="submission" date="2017-05" db="EMBL/GenBank/DDBJ databases">
        <authorList>
            <person name="Varghese N."/>
            <person name="Submissions S."/>
        </authorList>
    </citation>
    <scope>NUCLEOTIDE SEQUENCE [LARGE SCALE GENOMIC DNA]</scope>
    <source>
        <strain evidence="2 3">DSM 100094</strain>
    </source>
</reference>
<dbReference type="Proteomes" id="UP000319014">
    <property type="component" value="Unassembled WGS sequence"/>
</dbReference>
<dbReference type="InterPro" id="IPR007730">
    <property type="entry name" value="SPOR-like_dom"/>
</dbReference>
<dbReference type="AlphaFoldDB" id="A0A521AEC0"/>
<dbReference type="InterPro" id="IPR036680">
    <property type="entry name" value="SPOR-like_sf"/>
</dbReference>
<evidence type="ECO:0000313" key="3">
    <source>
        <dbReference type="Proteomes" id="UP000319014"/>
    </source>
</evidence>
<accession>A0A521AEC0</accession>
<dbReference type="PROSITE" id="PS51724">
    <property type="entry name" value="SPOR"/>
    <property type="match status" value="1"/>
</dbReference>
<dbReference type="EMBL" id="FXTK01000001">
    <property type="protein sequence ID" value="SMO33139.1"/>
    <property type="molecule type" value="Genomic_DNA"/>
</dbReference>
<dbReference type="SUPFAM" id="SSF110997">
    <property type="entry name" value="Sporulation related repeat"/>
    <property type="match status" value="1"/>
</dbReference>
<proteinExistence type="predicted"/>
<evidence type="ECO:0000313" key="2">
    <source>
        <dbReference type="EMBL" id="SMO33139.1"/>
    </source>
</evidence>
<organism evidence="2 3">
    <name type="scientific">Paracoccus laeviglucosivorans</name>
    <dbReference type="NCBI Taxonomy" id="1197861"/>
    <lineage>
        <taxon>Bacteria</taxon>
        <taxon>Pseudomonadati</taxon>
        <taxon>Pseudomonadota</taxon>
        <taxon>Alphaproteobacteria</taxon>
        <taxon>Rhodobacterales</taxon>
        <taxon>Paracoccaceae</taxon>
        <taxon>Paracoccus</taxon>
    </lineage>
</organism>
<dbReference type="Gene3D" id="3.30.70.1070">
    <property type="entry name" value="Sporulation related repeat"/>
    <property type="match status" value="1"/>
</dbReference>
<protein>
    <submittedName>
        <fullName evidence="2">Sporulation related domain-containing protein</fullName>
    </submittedName>
</protein>
<dbReference type="OrthoDB" id="7843142at2"/>
<feature type="domain" description="SPOR" evidence="1">
    <location>
        <begin position="252"/>
        <end position="327"/>
    </location>
</feature>
<dbReference type="RefSeq" id="WP_142661208.1">
    <property type="nucleotide sequence ID" value="NZ_FXTK01000001.1"/>
</dbReference>
<dbReference type="GO" id="GO:0042834">
    <property type="term" value="F:peptidoglycan binding"/>
    <property type="evidence" value="ECO:0007669"/>
    <property type="project" value="InterPro"/>
</dbReference>
<gene>
    <name evidence="2" type="ORF">SAMN06265221_10176</name>
</gene>
<sequence>MGLVRCVILWLLVPIAVLADPRPAELPPGDFTARQYIDSKGCVFLRDGAGWQPRLARDGAAICGYPPSLSLRGLDGKARLAALDPDAGKSRAQRLEEALTPAVVPNLQPGELTSDPRPLTTLPDMGPEPAPTAPLENLKAALRAAPAIRQGMSRDLKPNRRLCELLGHDAQPVPARLGRDPSHGYCGNLSESDLARLAFARPLEAATQGAKPAPVRKVATSVTKPKSVATPRTAISKVAVPAPAAPLKVERLVPPGARYVQVGSYANAGNADRAAQRVMRLGYPVSRGREGKGKVQFIMAGPFDTREGIVRALDGLRRGGFADAYPR</sequence>
<name>A0A521AEC0_9RHOB</name>
<keyword evidence="3" id="KW-1185">Reference proteome</keyword>
<evidence type="ECO:0000259" key="1">
    <source>
        <dbReference type="PROSITE" id="PS51724"/>
    </source>
</evidence>
<dbReference type="Pfam" id="PF05036">
    <property type="entry name" value="SPOR"/>
    <property type="match status" value="1"/>
</dbReference>